<dbReference type="InterPro" id="IPR004517">
    <property type="entry name" value="HisZ"/>
</dbReference>
<evidence type="ECO:0000256" key="3">
    <source>
        <dbReference type="ARBA" id="ARBA00005539"/>
    </source>
</evidence>
<feature type="binding site" evidence="9">
    <location>
        <position position="126"/>
    </location>
    <ligand>
        <name>L-histidine</name>
        <dbReference type="ChEBI" id="CHEBI:57595"/>
    </ligand>
</feature>
<comment type="subcellular location">
    <subcellularLocation>
        <location evidence="1 8">Cytoplasm</location>
    </subcellularLocation>
</comment>
<keyword evidence="11" id="KW-0328">Glycosyltransferase</keyword>
<keyword evidence="11" id="KW-0808">Transferase</keyword>
<evidence type="ECO:0000259" key="10">
    <source>
        <dbReference type="Pfam" id="PF13393"/>
    </source>
</evidence>
<dbReference type="CDD" id="cd00773">
    <property type="entry name" value="HisRS-like_core"/>
    <property type="match status" value="1"/>
</dbReference>
<keyword evidence="6 8" id="KW-0368">Histidine biosynthesis</keyword>
<sequence>MATADRWLLPDGIDEILPPQAAKLEQLRRDLLDLYKSWGYEQVFPPLVEYLESLLTGAGNDLALQTFKLTDQLTGRLMGVRADMTTQVARIDAHTLNREGVTRLCYAGHVLHAKPESLAASRSLIQIGAEIYGHGGIASDIEVIGLMLETLRRGGCCELHLDLGHVAIYRALAAEAGLSGDLEWQLFEIFQRKAVPELEAFLAKQVSDPDLAVMLRQLVTLAGDRSVLAKAASVLAKAPQAVQSALADLEQIADQLVASYPDVKLYFDLGELRGYHYHTGPVFSAYVPDMGQAIANGGRYDHIGEVFGRARPATGFSTDLAALVRRVTSSVASKKIFAPVAGSVADQASLQEAVQQLRASGQVVIQSLGAGQTAQSQGCDQQLSLSSSGWVAVAVSDS</sequence>
<dbReference type="SUPFAM" id="SSF55681">
    <property type="entry name" value="Class II aaRS and biotin synthetases"/>
    <property type="match status" value="1"/>
</dbReference>
<evidence type="ECO:0000256" key="5">
    <source>
        <dbReference type="ARBA" id="ARBA00022490"/>
    </source>
</evidence>
<evidence type="ECO:0000313" key="11">
    <source>
        <dbReference type="EMBL" id="AUM13641.1"/>
    </source>
</evidence>
<evidence type="ECO:0000256" key="6">
    <source>
        <dbReference type="ARBA" id="ARBA00023102"/>
    </source>
</evidence>
<gene>
    <name evidence="8" type="primary">hisZ</name>
    <name evidence="11" type="ORF">Kalk_14950</name>
</gene>
<feature type="binding site" evidence="9">
    <location>
        <position position="130"/>
    </location>
    <ligand>
        <name>L-histidine</name>
        <dbReference type="ChEBI" id="CHEBI:57595"/>
    </ligand>
</feature>
<name>A0A2K9LNC4_9GAMM</name>
<dbReference type="Pfam" id="PF13393">
    <property type="entry name" value="tRNA-synt_His"/>
    <property type="match status" value="1"/>
</dbReference>
<evidence type="ECO:0000256" key="2">
    <source>
        <dbReference type="ARBA" id="ARBA00004667"/>
    </source>
</evidence>
<dbReference type="InterPro" id="IPR041715">
    <property type="entry name" value="HisRS-like_core"/>
</dbReference>
<keyword evidence="5 8" id="KW-0963">Cytoplasm</keyword>
<dbReference type="PIRSF" id="PIRSF001549">
    <property type="entry name" value="His-tRNA_synth"/>
    <property type="match status" value="1"/>
</dbReference>
<dbReference type="AlphaFoldDB" id="A0A2K9LNC4"/>
<dbReference type="GO" id="GO:0005737">
    <property type="term" value="C:cytoplasm"/>
    <property type="evidence" value="ECO:0007669"/>
    <property type="project" value="UniProtKB-SubCell"/>
</dbReference>
<dbReference type="Gene3D" id="3.30.930.10">
    <property type="entry name" value="Bira Bifunctional Protein, Domain 2"/>
    <property type="match status" value="1"/>
</dbReference>
<comment type="miscellaneous">
    <text evidence="8">This function is generally fulfilled by the C-terminal part of HisG, which is missing in some bacteria such as this one.</text>
</comment>
<comment type="pathway">
    <text evidence="2 8">Amino-acid biosynthesis; L-histidine biosynthesis; L-histidine from 5-phospho-alpha-D-ribose 1-diphosphate: step 1/9.</text>
</comment>
<keyword evidence="8" id="KW-0028">Amino-acid biosynthesis</keyword>
<dbReference type="PANTHER" id="PTHR11476">
    <property type="entry name" value="HISTIDYL-TRNA SYNTHETASE"/>
    <property type="match status" value="1"/>
</dbReference>
<evidence type="ECO:0000256" key="4">
    <source>
        <dbReference type="ARBA" id="ARBA00020397"/>
    </source>
</evidence>
<dbReference type="NCBIfam" id="NF008935">
    <property type="entry name" value="PRK12292.1-1"/>
    <property type="match status" value="1"/>
</dbReference>
<evidence type="ECO:0000313" key="12">
    <source>
        <dbReference type="Proteomes" id="UP000235116"/>
    </source>
</evidence>
<evidence type="ECO:0000256" key="8">
    <source>
        <dbReference type="HAMAP-Rule" id="MF_00125"/>
    </source>
</evidence>
<comment type="similarity">
    <text evidence="3 8">Belongs to the class-II aminoacyl-tRNA synthetase family. HisZ subfamily.</text>
</comment>
<evidence type="ECO:0000256" key="1">
    <source>
        <dbReference type="ARBA" id="ARBA00004496"/>
    </source>
</evidence>
<evidence type="ECO:0000256" key="9">
    <source>
        <dbReference type="PIRSR" id="PIRSR001549-1"/>
    </source>
</evidence>
<feature type="binding site" evidence="9">
    <location>
        <position position="273"/>
    </location>
    <ligand>
        <name>L-histidine</name>
        <dbReference type="ChEBI" id="CHEBI:57595"/>
    </ligand>
</feature>
<dbReference type="PANTHER" id="PTHR11476:SF7">
    <property type="entry name" value="HISTIDINE--TRNA LIGASE"/>
    <property type="match status" value="1"/>
</dbReference>
<dbReference type="Proteomes" id="UP000235116">
    <property type="component" value="Chromosome"/>
</dbReference>
<proteinExistence type="inferred from homology"/>
<accession>A0A2K9LNC4</accession>
<protein>
    <recommendedName>
        <fullName evidence="4 8">ATP phosphoribosyltransferase regulatory subunit</fullName>
    </recommendedName>
</protein>
<dbReference type="NCBIfam" id="TIGR00443">
    <property type="entry name" value="hisZ_biosyn_reg"/>
    <property type="match status" value="1"/>
</dbReference>
<feature type="domain" description="Class II Histidinyl-tRNA synthetase (HisRS)-like catalytic core" evidence="10">
    <location>
        <begin position="12"/>
        <end position="323"/>
    </location>
</feature>
<feature type="binding site" evidence="9">
    <location>
        <begin position="83"/>
        <end position="85"/>
    </location>
    <ligand>
        <name>L-histidine</name>
        <dbReference type="ChEBI" id="CHEBI:57595"/>
    </ligand>
</feature>
<dbReference type="GO" id="GO:0000105">
    <property type="term" value="P:L-histidine biosynthetic process"/>
    <property type="evidence" value="ECO:0007669"/>
    <property type="project" value="UniProtKB-UniRule"/>
</dbReference>
<dbReference type="GO" id="GO:0016757">
    <property type="term" value="F:glycosyltransferase activity"/>
    <property type="evidence" value="ECO:0007669"/>
    <property type="project" value="UniProtKB-KW"/>
</dbReference>
<evidence type="ECO:0000256" key="7">
    <source>
        <dbReference type="ARBA" id="ARBA00025246"/>
    </source>
</evidence>
<dbReference type="HAMAP" id="MF_00125">
    <property type="entry name" value="HisZ"/>
    <property type="match status" value="1"/>
</dbReference>
<organism evidence="11 12">
    <name type="scientific">Ketobacter alkanivorans</name>
    <dbReference type="NCBI Taxonomy" id="1917421"/>
    <lineage>
        <taxon>Bacteria</taxon>
        <taxon>Pseudomonadati</taxon>
        <taxon>Pseudomonadota</taxon>
        <taxon>Gammaproteobacteria</taxon>
        <taxon>Pseudomonadales</taxon>
        <taxon>Ketobacteraceae</taxon>
        <taxon>Ketobacter</taxon>
    </lineage>
</organism>
<dbReference type="InterPro" id="IPR004516">
    <property type="entry name" value="HisRS/HisZ"/>
</dbReference>
<dbReference type="EMBL" id="CP022684">
    <property type="protein sequence ID" value="AUM13641.1"/>
    <property type="molecule type" value="Genomic_DNA"/>
</dbReference>
<comment type="subunit">
    <text evidence="8">Heteromultimer composed of HisG and HisZ subunits.</text>
</comment>
<comment type="function">
    <text evidence="7 8">Required for the first step of histidine biosynthesis. May allow the feedback regulation of ATP phosphoribosyltransferase activity by histidine.</text>
</comment>
<dbReference type="KEGG" id="kak:Kalk_14950"/>
<dbReference type="RefSeq" id="WP_101895016.1">
    <property type="nucleotide sequence ID" value="NZ_CP022684.1"/>
</dbReference>
<dbReference type="OrthoDB" id="9769617at2"/>
<dbReference type="NCBIfam" id="NF009086">
    <property type="entry name" value="PRK12421.1"/>
    <property type="match status" value="1"/>
</dbReference>
<dbReference type="InterPro" id="IPR045864">
    <property type="entry name" value="aa-tRNA-synth_II/BPL/LPL"/>
</dbReference>
<dbReference type="UniPathway" id="UPA00031">
    <property type="reaction ID" value="UER00006"/>
</dbReference>
<keyword evidence="12" id="KW-1185">Reference proteome</keyword>
<reference evidence="12" key="1">
    <citation type="submission" date="2017-08" db="EMBL/GenBank/DDBJ databases">
        <title>Direct submision.</title>
        <authorList>
            <person name="Kim S.-J."/>
            <person name="Rhee S.-K."/>
        </authorList>
    </citation>
    <scope>NUCLEOTIDE SEQUENCE [LARGE SCALE GENOMIC DNA]</scope>
    <source>
        <strain evidence="12">GI5</strain>
    </source>
</reference>